<organism evidence="2 3">
    <name type="scientific">Trichonephila inaurata madagascariensis</name>
    <dbReference type="NCBI Taxonomy" id="2747483"/>
    <lineage>
        <taxon>Eukaryota</taxon>
        <taxon>Metazoa</taxon>
        <taxon>Ecdysozoa</taxon>
        <taxon>Arthropoda</taxon>
        <taxon>Chelicerata</taxon>
        <taxon>Arachnida</taxon>
        <taxon>Araneae</taxon>
        <taxon>Araneomorphae</taxon>
        <taxon>Entelegynae</taxon>
        <taxon>Araneoidea</taxon>
        <taxon>Nephilidae</taxon>
        <taxon>Trichonephila</taxon>
        <taxon>Trichonephila inaurata</taxon>
    </lineage>
</organism>
<dbReference type="Proteomes" id="UP000886998">
    <property type="component" value="Unassembled WGS sequence"/>
</dbReference>
<proteinExistence type="predicted"/>
<protein>
    <submittedName>
        <fullName evidence="2">Uncharacterized protein</fullName>
    </submittedName>
</protein>
<dbReference type="AlphaFoldDB" id="A0A8X6WN85"/>
<evidence type="ECO:0000313" key="2">
    <source>
        <dbReference type="EMBL" id="GFY37349.1"/>
    </source>
</evidence>
<gene>
    <name evidence="2" type="primary">X975_02399</name>
    <name evidence="2" type="ORF">TNIN_317061</name>
</gene>
<sequence>MTFLRHEVEGEEHRILGENGFGSRTKRMESHKQVQRDKPTATTLIENRHAGKISYLFCDRPHSSQDCQRMSKKSYEDRKSEVMRRRCCLICLKHDHMAKNCHSSVICGRRHYVLLCPELRKEYPSSSKDKMINVERNTQQKFC</sequence>
<feature type="region of interest" description="Disordered" evidence="1">
    <location>
        <begin position="17"/>
        <end position="38"/>
    </location>
</feature>
<evidence type="ECO:0000256" key="1">
    <source>
        <dbReference type="SAM" id="MobiDB-lite"/>
    </source>
</evidence>
<feature type="compositionally biased region" description="Basic and acidic residues" evidence="1">
    <location>
        <begin position="26"/>
        <end position="38"/>
    </location>
</feature>
<dbReference type="EMBL" id="BMAV01000269">
    <property type="protein sequence ID" value="GFY37349.1"/>
    <property type="molecule type" value="Genomic_DNA"/>
</dbReference>
<keyword evidence="3" id="KW-1185">Reference proteome</keyword>
<evidence type="ECO:0000313" key="3">
    <source>
        <dbReference type="Proteomes" id="UP000886998"/>
    </source>
</evidence>
<accession>A0A8X6WN85</accession>
<dbReference type="OrthoDB" id="6429857at2759"/>
<reference evidence="2" key="1">
    <citation type="submission" date="2020-08" db="EMBL/GenBank/DDBJ databases">
        <title>Multicomponent nature underlies the extraordinary mechanical properties of spider dragline silk.</title>
        <authorList>
            <person name="Kono N."/>
            <person name="Nakamura H."/>
            <person name="Mori M."/>
            <person name="Yoshida Y."/>
            <person name="Ohtoshi R."/>
            <person name="Malay A.D."/>
            <person name="Moran D.A.P."/>
            <person name="Tomita M."/>
            <person name="Numata K."/>
            <person name="Arakawa K."/>
        </authorList>
    </citation>
    <scope>NUCLEOTIDE SEQUENCE</scope>
</reference>
<name>A0A8X6WN85_9ARAC</name>
<comment type="caution">
    <text evidence="2">The sequence shown here is derived from an EMBL/GenBank/DDBJ whole genome shotgun (WGS) entry which is preliminary data.</text>
</comment>